<protein>
    <submittedName>
        <fullName evidence="2">IS200/IS605 family transposase</fullName>
    </submittedName>
</protein>
<accession>A0ABZ2UPQ4</accession>
<dbReference type="InterPro" id="IPR036515">
    <property type="entry name" value="Transposase_17_sf"/>
</dbReference>
<dbReference type="InterPro" id="IPR002686">
    <property type="entry name" value="Transposase_17"/>
</dbReference>
<gene>
    <name evidence="2" type="primary">tnpA</name>
    <name evidence="2" type="ORF">WJM97_16595</name>
</gene>
<dbReference type="SUPFAM" id="SSF143422">
    <property type="entry name" value="Transposase IS200-like"/>
    <property type="match status" value="1"/>
</dbReference>
<evidence type="ECO:0000259" key="1">
    <source>
        <dbReference type="SMART" id="SM01321"/>
    </source>
</evidence>
<reference evidence="2 3" key="1">
    <citation type="submission" date="2024-04" db="EMBL/GenBank/DDBJ databases">
        <title>Okeanomitos corallinicola gen. &amp; sp. nov. (Nostocales, Cyanobacteria), a new toxic marine heterocyst-forming cyanobacterium from a coral reef.</title>
        <authorList>
            <person name="Li H."/>
            <person name="Li R."/>
            <person name="Kang J."/>
            <person name="Hii K.S."/>
            <person name="Mohamed H.F."/>
            <person name="Xu X."/>
            <person name="Luo Z."/>
        </authorList>
    </citation>
    <scope>NUCLEOTIDE SEQUENCE [LARGE SCALE GENOMIC DNA]</scope>
    <source>
        <strain evidence="2 3">TIOX110</strain>
    </source>
</reference>
<dbReference type="NCBIfam" id="NF033573">
    <property type="entry name" value="transpos_IS200"/>
    <property type="match status" value="1"/>
</dbReference>
<sequence>MALWRLYYHIVWATKQRQPLISSDIEDKLYGYLIGKANYLGCIVHAIGGIEDHIHLVVSIPPKLSVAEFVKTLKGSSTYHYNHYLDITKKFAWQEGYGVFSLGGKQLQEAVDYVNNQKIHHQNKTTILFLEQETDLDQPPN</sequence>
<dbReference type="EMBL" id="CP150886">
    <property type="protein sequence ID" value="WZB86994.1"/>
    <property type="molecule type" value="Genomic_DNA"/>
</dbReference>
<evidence type="ECO:0000313" key="2">
    <source>
        <dbReference type="EMBL" id="WZB86994.1"/>
    </source>
</evidence>
<dbReference type="Pfam" id="PF01797">
    <property type="entry name" value="Y1_Tnp"/>
    <property type="match status" value="1"/>
</dbReference>
<keyword evidence="3" id="KW-1185">Reference proteome</keyword>
<dbReference type="Proteomes" id="UP001483337">
    <property type="component" value="Chromosome"/>
</dbReference>
<dbReference type="RefSeq" id="WP_353929908.1">
    <property type="nucleotide sequence ID" value="NZ_CP150886.1"/>
</dbReference>
<evidence type="ECO:0000313" key="3">
    <source>
        <dbReference type="Proteomes" id="UP001483337"/>
    </source>
</evidence>
<dbReference type="Gene3D" id="3.30.70.1290">
    <property type="entry name" value="Transposase IS200-like"/>
    <property type="match status" value="1"/>
</dbReference>
<dbReference type="PANTHER" id="PTHR33360:SF2">
    <property type="entry name" value="TRANSPOSASE FOR INSERTION SEQUENCE ELEMENT IS200"/>
    <property type="match status" value="1"/>
</dbReference>
<feature type="domain" description="Transposase IS200-like" evidence="1">
    <location>
        <begin position="3"/>
        <end position="117"/>
    </location>
</feature>
<dbReference type="SMART" id="SM01321">
    <property type="entry name" value="Y1_Tnp"/>
    <property type="match status" value="1"/>
</dbReference>
<dbReference type="PANTHER" id="PTHR33360">
    <property type="entry name" value="TRANSPOSASE FOR INSERTION SEQUENCE ELEMENT IS200"/>
    <property type="match status" value="1"/>
</dbReference>
<proteinExistence type="predicted"/>
<organism evidence="2 3">
    <name type="scientific">Okeanomitos corallinicola TIOX110</name>
    <dbReference type="NCBI Taxonomy" id="3133117"/>
    <lineage>
        <taxon>Bacteria</taxon>
        <taxon>Bacillati</taxon>
        <taxon>Cyanobacteriota</taxon>
        <taxon>Cyanophyceae</taxon>
        <taxon>Nostocales</taxon>
        <taxon>Aphanizomenonaceae</taxon>
        <taxon>Okeanomitos</taxon>
    </lineage>
</organism>
<name>A0ABZ2UPQ4_9CYAN</name>